<dbReference type="InterPro" id="IPR036390">
    <property type="entry name" value="WH_DNA-bd_sf"/>
</dbReference>
<evidence type="ECO:0000259" key="3">
    <source>
        <dbReference type="PROSITE" id="PS50250"/>
    </source>
</evidence>
<feature type="domain" description="PCI" evidence="3">
    <location>
        <begin position="251"/>
        <end position="437"/>
    </location>
</feature>
<dbReference type="Pfam" id="PF01399">
    <property type="entry name" value="PCI"/>
    <property type="match status" value="1"/>
</dbReference>
<dbReference type="SUPFAM" id="SSF46785">
    <property type="entry name" value="Winged helix' DNA-binding domain"/>
    <property type="match status" value="1"/>
</dbReference>
<evidence type="ECO:0000256" key="1">
    <source>
        <dbReference type="ARBA" id="ARBA00007454"/>
    </source>
</evidence>
<dbReference type="InterPro" id="IPR050871">
    <property type="entry name" value="26S_Proteasome/COP9_Components"/>
</dbReference>
<dbReference type="SMART" id="SM00088">
    <property type="entry name" value="PINT"/>
    <property type="match status" value="1"/>
</dbReference>
<dbReference type="PROSITE" id="PS50250">
    <property type="entry name" value="PCI"/>
    <property type="match status" value="1"/>
</dbReference>
<protein>
    <recommendedName>
        <fullName evidence="3">PCI domain-containing protein</fullName>
    </recommendedName>
</protein>
<dbReference type="EMBL" id="CAACVS010000663">
    <property type="protein sequence ID" value="VEU44777.1"/>
    <property type="molecule type" value="Genomic_DNA"/>
</dbReference>
<proteinExistence type="inferred from homology"/>
<evidence type="ECO:0000313" key="5">
    <source>
        <dbReference type="Proteomes" id="UP000291116"/>
    </source>
</evidence>
<dbReference type="InterPro" id="IPR040773">
    <property type="entry name" value="Rpn6_N"/>
</dbReference>
<dbReference type="AlphaFoldDB" id="A0A448ZRV4"/>
<accession>A0A448ZRV4</accession>
<dbReference type="Gene3D" id="1.25.40.570">
    <property type="match status" value="1"/>
</dbReference>
<dbReference type="InterPro" id="IPR000717">
    <property type="entry name" value="PCI_dom"/>
</dbReference>
<evidence type="ECO:0000256" key="2">
    <source>
        <dbReference type="ARBA" id="ARBA00022942"/>
    </source>
</evidence>
<organism evidence="4 5">
    <name type="scientific">Pseudo-nitzschia multistriata</name>
    <dbReference type="NCBI Taxonomy" id="183589"/>
    <lineage>
        <taxon>Eukaryota</taxon>
        <taxon>Sar</taxon>
        <taxon>Stramenopiles</taxon>
        <taxon>Ochrophyta</taxon>
        <taxon>Bacillariophyta</taxon>
        <taxon>Bacillariophyceae</taxon>
        <taxon>Bacillariophycidae</taxon>
        <taxon>Bacillariales</taxon>
        <taxon>Bacillariaceae</taxon>
        <taxon>Pseudo-nitzschia</taxon>
    </lineage>
</organism>
<dbReference type="PANTHER" id="PTHR10678">
    <property type="entry name" value="26S PROTEASOME NON-ATPASE REGULATORY SUBUNIT 11/COP9 SIGNALOSOME COMPLEX SUBUNIT 2"/>
    <property type="match status" value="1"/>
</dbReference>
<dbReference type="Pfam" id="PF18055">
    <property type="entry name" value="RPN6_N"/>
    <property type="match status" value="1"/>
</dbReference>
<gene>
    <name evidence="4" type="ORF">PSNMU_V1.4_AUG-EV-PASAV3_0119110</name>
</gene>
<reference evidence="4 5" key="1">
    <citation type="submission" date="2019-01" db="EMBL/GenBank/DDBJ databases">
        <authorList>
            <person name="Ferrante I. M."/>
        </authorList>
    </citation>
    <scope>NUCLEOTIDE SEQUENCE [LARGE SCALE GENOMIC DNA]</scope>
    <source>
        <strain evidence="4 5">B856</strain>
    </source>
</reference>
<dbReference type="Proteomes" id="UP000291116">
    <property type="component" value="Unassembled WGS sequence"/>
</dbReference>
<comment type="similarity">
    <text evidence="1">Belongs to the proteasome subunit S9 family.</text>
</comment>
<sequence>MPEPTEMEIDSEVVHEAVMHDSSVLPEDEEDIEDLLDLVDNAKVESNDTIALLKQVTESPKTGPKATQTKERAVYDLTRAFCKQKNYSEVVAFLEASSFFRSVNKAKCAKVVRQVLDIVCGLAPEEYDMQREICEKVVLWCRREKRTFLRQRVEAKLAGILFHQNVFAEALLLIDELLGELKKIDDKQLLVETHLMECKIHFGLRNVPKAKSALTASRTAANAIYVAPNLQSEIDTMSGTIQTEEGDYNTAHSYFLEAFEQLDQMNEKPQATKSLKYMMLCRILDSLTKTLKLSAKGAIGVDKTGAASGLDISNLVTSKQAVKYAGRDLEAMQSIAKAASDRSLRGFEKVLAEYDAELQSDLLIKHHLKILQEQLLESNLIRIMEPYSCVELTHIASLMDLPLPQVERKLSQMILDGKFQGILDQGKGQLIIYEEGEKDKAMEKGLEVLEHMDEVVTTLFERSKALRTLML</sequence>
<dbReference type="OrthoDB" id="1418352at2759"/>
<keyword evidence="2" id="KW-0647">Proteasome</keyword>
<evidence type="ECO:0000313" key="4">
    <source>
        <dbReference type="EMBL" id="VEU44777.1"/>
    </source>
</evidence>
<keyword evidence="5" id="KW-1185">Reference proteome</keyword>
<dbReference type="GO" id="GO:0000502">
    <property type="term" value="C:proteasome complex"/>
    <property type="evidence" value="ECO:0007669"/>
    <property type="project" value="UniProtKB-KW"/>
</dbReference>
<name>A0A448ZRV4_9STRA</name>
<dbReference type="SMART" id="SM00753">
    <property type="entry name" value="PAM"/>
    <property type="match status" value="1"/>
</dbReference>